<reference evidence="2 3" key="1">
    <citation type="submission" date="2011-02" db="EMBL/GenBank/DDBJ databases">
        <title>The Genome Sequence of Sphaeroforma arctica JP610.</title>
        <authorList>
            <consortium name="The Broad Institute Genome Sequencing Platform"/>
            <person name="Russ C."/>
            <person name="Cuomo C."/>
            <person name="Young S.K."/>
            <person name="Zeng Q."/>
            <person name="Gargeya S."/>
            <person name="Alvarado L."/>
            <person name="Berlin A."/>
            <person name="Chapman S.B."/>
            <person name="Chen Z."/>
            <person name="Freedman E."/>
            <person name="Gellesch M."/>
            <person name="Goldberg J."/>
            <person name="Griggs A."/>
            <person name="Gujja S."/>
            <person name="Heilman E."/>
            <person name="Heiman D."/>
            <person name="Howarth C."/>
            <person name="Mehta T."/>
            <person name="Neiman D."/>
            <person name="Pearson M."/>
            <person name="Roberts A."/>
            <person name="Saif S."/>
            <person name="Shea T."/>
            <person name="Shenoy N."/>
            <person name="Sisk P."/>
            <person name="Stolte C."/>
            <person name="Sykes S."/>
            <person name="White J."/>
            <person name="Yandava C."/>
            <person name="Burger G."/>
            <person name="Gray M.W."/>
            <person name="Holland P.W.H."/>
            <person name="King N."/>
            <person name="Lang F.B.F."/>
            <person name="Roger A.J."/>
            <person name="Ruiz-Trillo I."/>
            <person name="Haas B."/>
            <person name="Nusbaum C."/>
            <person name="Birren B."/>
        </authorList>
    </citation>
    <scope>NUCLEOTIDE SEQUENCE [LARGE SCALE GENOMIC DNA]</scope>
    <source>
        <strain evidence="2 3">JP610</strain>
    </source>
</reference>
<evidence type="ECO:0000256" key="1">
    <source>
        <dbReference type="SAM" id="MobiDB-lite"/>
    </source>
</evidence>
<keyword evidence="3" id="KW-1185">Reference proteome</keyword>
<sequence length="52" mass="5588">DNAKAEDEYTPDVTQGSEVDSYPSRSSANNINGAKSKNSHTVDMSNQALNTQ</sequence>
<evidence type="ECO:0000313" key="2">
    <source>
        <dbReference type="EMBL" id="KNC69941.1"/>
    </source>
</evidence>
<name>A0A0L0EZX0_9EUKA</name>
<feature type="region of interest" description="Disordered" evidence="1">
    <location>
        <begin position="1"/>
        <end position="52"/>
    </location>
</feature>
<dbReference type="Proteomes" id="UP000054560">
    <property type="component" value="Unassembled WGS sequence"/>
</dbReference>
<gene>
    <name evidence="2" type="ORF">SARC_17542</name>
</gene>
<feature type="compositionally biased region" description="Polar residues" evidence="1">
    <location>
        <begin position="12"/>
        <end position="52"/>
    </location>
</feature>
<dbReference type="GeneID" id="25918046"/>
<proteinExistence type="predicted"/>
<protein>
    <submittedName>
        <fullName evidence="2">Uncharacterized protein</fullName>
    </submittedName>
</protein>
<feature type="non-terminal residue" evidence="2">
    <location>
        <position position="1"/>
    </location>
</feature>
<feature type="non-terminal residue" evidence="2">
    <location>
        <position position="52"/>
    </location>
</feature>
<evidence type="ECO:0000313" key="3">
    <source>
        <dbReference type="Proteomes" id="UP000054560"/>
    </source>
</evidence>
<accession>A0A0L0EZX0</accession>
<dbReference type="AlphaFoldDB" id="A0A0L0EZX0"/>
<dbReference type="EMBL" id="KQ252717">
    <property type="protein sequence ID" value="KNC69941.1"/>
    <property type="molecule type" value="Genomic_DNA"/>
</dbReference>
<organism evidence="2 3">
    <name type="scientific">Sphaeroforma arctica JP610</name>
    <dbReference type="NCBI Taxonomy" id="667725"/>
    <lineage>
        <taxon>Eukaryota</taxon>
        <taxon>Ichthyosporea</taxon>
        <taxon>Ichthyophonida</taxon>
        <taxon>Sphaeroforma</taxon>
    </lineage>
</organism>
<dbReference type="RefSeq" id="XP_014143843.1">
    <property type="nucleotide sequence ID" value="XM_014288368.1"/>
</dbReference>